<evidence type="ECO:0000256" key="11">
    <source>
        <dbReference type="ARBA" id="ARBA00048359"/>
    </source>
</evidence>
<dbReference type="InterPro" id="IPR001412">
    <property type="entry name" value="aa-tRNA-synth_I_CS"/>
</dbReference>
<dbReference type="Proteomes" id="UP000239649">
    <property type="component" value="Unassembled WGS sequence"/>
</dbReference>
<keyword evidence="5" id="KW-0436">Ligase</keyword>
<gene>
    <name evidence="14" type="ORF">C2E20_1655</name>
</gene>
<dbReference type="Gene3D" id="3.90.740.10">
    <property type="entry name" value="Valyl/Leucyl/Isoleucyl-tRNA synthetase, editing domain"/>
    <property type="match status" value="1"/>
</dbReference>
<name>A0A2P6VMT9_9CHLO</name>
<comment type="caution">
    <text evidence="14">The sequence shown here is derived from an EMBL/GenBank/DDBJ whole genome shotgun (WGS) entry which is preliminary data.</text>
</comment>
<dbReference type="CDD" id="cd00818">
    <property type="entry name" value="IleRS_core"/>
    <property type="match status" value="1"/>
</dbReference>
<feature type="domain" description="Integrase catalytic" evidence="13">
    <location>
        <begin position="202"/>
        <end position="368"/>
    </location>
</feature>
<accession>A0A2P6VMT9</accession>
<evidence type="ECO:0000256" key="2">
    <source>
        <dbReference type="ARBA" id="ARBA00005594"/>
    </source>
</evidence>
<dbReference type="InterPro" id="IPR001584">
    <property type="entry name" value="Integrase_cat-core"/>
</dbReference>
<dbReference type="SUPFAM" id="SSF47323">
    <property type="entry name" value="Anticodon-binding domain of a subclass of class I aminoacyl-tRNA synthetases"/>
    <property type="match status" value="1"/>
</dbReference>
<evidence type="ECO:0000256" key="4">
    <source>
        <dbReference type="ARBA" id="ARBA00022490"/>
    </source>
</evidence>
<proteinExistence type="inferred from homology"/>
<dbReference type="GO" id="GO:0000049">
    <property type="term" value="F:tRNA binding"/>
    <property type="evidence" value="ECO:0007669"/>
    <property type="project" value="InterPro"/>
</dbReference>
<dbReference type="PRINTS" id="PR00984">
    <property type="entry name" value="TRNASYNTHILE"/>
</dbReference>
<feature type="region of interest" description="Disordered" evidence="12">
    <location>
        <begin position="42"/>
        <end position="65"/>
    </location>
</feature>
<dbReference type="GO" id="GO:0015074">
    <property type="term" value="P:DNA integration"/>
    <property type="evidence" value="ECO:0007669"/>
    <property type="project" value="InterPro"/>
</dbReference>
<evidence type="ECO:0000256" key="10">
    <source>
        <dbReference type="ARBA" id="ARBA00032665"/>
    </source>
</evidence>
<dbReference type="PROSITE" id="PS00178">
    <property type="entry name" value="AA_TRNA_LIGASE_I"/>
    <property type="match status" value="1"/>
</dbReference>
<feature type="region of interest" description="Disordered" evidence="12">
    <location>
        <begin position="391"/>
        <end position="433"/>
    </location>
</feature>
<comment type="catalytic activity">
    <reaction evidence="11">
        <text>tRNA(Ile) + L-isoleucine + ATP = L-isoleucyl-tRNA(Ile) + AMP + diphosphate</text>
        <dbReference type="Rhea" id="RHEA:11060"/>
        <dbReference type="Rhea" id="RHEA-COMP:9666"/>
        <dbReference type="Rhea" id="RHEA-COMP:9695"/>
        <dbReference type="ChEBI" id="CHEBI:30616"/>
        <dbReference type="ChEBI" id="CHEBI:33019"/>
        <dbReference type="ChEBI" id="CHEBI:58045"/>
        <dbReference type="ChEBI" id="CHEBI:78442"/>
        <dbReference type="ChEBI" id="CHEBI:78528"/>
        <dbReference type="ChEBI" id="CHEBI:456215"/>
        <dbReference type="EC" id="6.1.1.5"/>
    </reaction>
</comment>
<evidence type="ECO:0000313" key="15">
    <source>
        <dbReference type="Proteomes" id="UP000239649"/>
    </source>
</evidence>
<dbReference type="EMBL" id="LHPF02000002">
    <property type="protein sequence ID" value="PSC75421.1"/>
    <property type="molecule type" value="Genomic_DNA"/>
</dbReference>
<dbReference type="SUPFAM" id="SSF50677">
    <property type="entry name" value="ValRS/IleRS/LeuRS editing domain"/>
    <property type="match status" value="1"/>
</dbReference>
<dbReference type="Pfam" id="PF00133">
    <property type="entry name" value="tRNA-synt_1"/>
    <property type="match status" value="1"/>
</dbReference>
<dbReference type="FunFam" id="3.40.50.620:FF:000023">
    <property type="entry name" value="Isoleucyl-tRNA synthetase,cytoplasmic"/>
    <property type="match status" value="1"/>
</dbReference>
<evidence type="ECO:0000256" key="1">
    <source>
        <dbReference type="ARBA" id="ARBA00004496"/>
    </source>
</evidence>
<dbReference type="SUPFAM" id="SSF53098">
    <property type="entry name" value="Ribonuclease H-like"/>
    <property type="match status" value="1"/>
</dbReference>
<organism evidence="14 15">
    <name type="scientific">Micractinium conductrix</name>
    <dbReference type="NCBI Taxonomy" id="554055"/>
    <lineage>
        <taxon>Eukaryota</taxon>
        <taxon>Viridiplantae</taxon>
        <taxon>Chlorophyta</taxon>
        <taxon>core chlorophytes</taxon>
        <taxon>Trebouxiophyceae</taxon>
        <taxon>Chlorellales</taxon>
        <taxon>Chlorellaceae</taxon>
        <taxon>Chlorella clade</taxon>
        <taxon>Micractinium</taxon>
    </lineage>
</organism>
<evidence type="ECO:0000256" key="6">
    <source>
        <dbReference type="ARBA" id="ARBA00022741"/>
    </source>
</evidence>
<keyword evidence="7" id="KW-0067">ATP-binding</keyword>
<dbReference type="Pfam" id="PF00665">
    <property type="entry name" value="rve"/>
    <property type="match status" value="1"/>
</dbReference>
<dbReference type="InterPro" id="IPR002300">
    <property type="entry name" value="aa-tRNA-synth_Ia"/>
</dbReference>
<dbReference type="Gene3D" id="3.40.50.620">
    <property type="entry name" value="HUPs"/>
    <property type="match status" value="2"/>
</dbReference>
<dbReference type="CDD" id="cd07961">
    <property type="entry name" value="Anticodon_Ia_Ile_ABEc"/>
    <property type="match status" value="1"/>
</dbReference>
<dbReference type="InterPro" id="IPR009008">
    <property type="entry name" value="Val/Leu/Ile-tRNA-synth_edit"/>
</dbReference>
<dbReference type="FunFam" id="3.40.50.620:FF:000050">
    <property type="entry name" value="Isoleucyl-tRNA synthetase,cytoplasmic"/>
    <property type="match status" value="1"/>
</dbReference>
<dbReference type="PANTHER" id="PTHR42780">
    <property type="entry name" value="SOLEUCYL-TRNA SYNTHETASE"/>
    <property type="match status" value="1"/>
</dbReference>
<dbReference type="SUPFAM" id="SSF52374">
    <property type="entry name" value="Nucleotidylyl transferase"/>
    <property type="match status" value="1"/>
</dbReference>
<dbReference type="InterPro" id="IPR036397">
    <property type="entry name" value="RNaseH_sf"/>
</dbReference>
<dbReference type="PANTHER" id="PTHR42780:SF1">
    <property type="entry name" value="ISOLEUCINE--TRNA LIGASE, CYTOPLASMIC"/>
    <property type="match status" value="1"/>
</dbReference>
<keyword evidence="6" id="KW-0547">Nucleotide-binding</keyword>
<dbReference type="InterPro" id="IPR002301">
    <property type="entry name" value="Ile-tRNA-ligase"/>
</dbReference>
<dbReference type="GO" id="GO:0002161">
    <property type="term" value="F:aminoacyl-tRNA deacylase activity"/>
    <property type="evidence" value="ECO:0007669"/>
    <property type="project" value="InterPro"/>
</dbReference>
<dbReference type="GO" id="GO:0004822">
    <property type="term" value="F:isoleucine-tRNA ligase activity"/>
    <property type="evidence" value="ECO:0007669"/>
    <property type="project" value="UniProtKB-EC"/>
</dbReference>
<dbReference type="NCBIfam" id="TIGR00392">
    <property type="entry name" value="ileS"/>
    <property type="match status" value="1"/>
</dbReference>
<dbReference type="InterPro" id="IPR023586">
    <property type="entry name" value="Ile-tRNA-ligase_type2"/>
</dbReference>
<protein>
    <recommendedName>
        <fullName evidence="3">isoleucine--tRNA ligase</fullName>
        <ecNumber evidence="3">6.1.1.5</ecNumber>
    </recommendedName>
    <alternativeName>
        <fullName evidence="10">Isoleucyl-tRNA synthetase</fullName>
    </alternativeName>
</protein>
<dbReference type="Gene3D" id="3.30.420.10">
    <property type="entry name" value="Ribonuclease H-like superfamily/Ribonuclease H"/>
    <property type="match status" value="1"/>
</dbReference>
<dbReference type="HAMAP" id="MF_02003">
    <property type="entry name" value="Ile_tRNA_synth_type2"/>
    <property type="match status" value="1"/>
</dbReference>
<dbReference type="InterPro" id="IPR033709">
    <property type="entry name" value="Anticodon_Ile_ABEc"/>
</dbReference>
<dbReference type="Pfam" id="PF08264">
    <property type="entry name" value="Anticodon_1"/>
    <property type="match status" value="1"/>
</dbReference>
<evidence type="ECO:0000313" key="14">
    <source>
        <dbReference type="EMBL" id="PSC75421.1"/>
    </source>
</evidence>
<feature type="region of interest" description="Disordered" evidence="12">
    <location>
        <begin position="690"/>
        <end position="712"/>
    </location>
</feature>
<evidence type="ECO:0000259" key="13">
    <source>
        <dbReference type="PROSITE" id="PS50994"/>
    </source>
</evidence>
<dbReference type="InterPro" id="IPR009080">
    <property type="entry name" value="tRNAsynth_Ia_anticodon-bd"/>
</dbReference>
<evidence type="ECO:0000256" key="3">
    <source>
        <dbReference type="ARBA" id="ARBA00013165"/>
    </source>
</evidence>
<dbReference type="GO" id="GO:0048608">
    <property type="term" value="P:reproductive structure development"/>
    <property type="evidence" value="ECO:0007669"/>
    <property type="project" value="UniProtKB-ARBA"/>
</dbReference>
<dbReference type="InterPro" id="IPR012337">
    <property type="entry name" value="RNaseH-like_sf"/>
</dbReference>
<dbReference type="OrthoDB" id="1706657at2759"/>
<evidence type="ECO:0000256" key="5">
    <source>
        <dbReference type="ARBA" id="ARBA00022598"/>
    </source>
</evidence>
<dbReference type="GO" id="GO:0006428">
    <property type="term" value="P:isoleucyl-tRNA aminoacylation"/>
    <property type="evidence" value="ECO:0007669"/>
    <property type="project" value="InterPro"/>
</dbReference>
<dbReference type="STRING" id="554055.A0A2P6VMT9"/>
<sequence length="1824" mass="200980">MAAAAAVKQQLEDNWSNSRQHNVFPLAQIDYIMRRKRAQQGLTVTQAPAASGRRRRGAGGDQEDAELVLPRWDGEPKELSNRLLRQFHLDKTIDGKEVLLRSVSRNDELGIAVSRKVLVVAAEEVPAFFAKHHGIQGQGWNSPARLFHHLHHAVPTQLMPAPGGQPRLVHGAEGFTVETAKAWCTECPVRADMAAKKPAEKRVVHPIVAIMTLMHLAADLIDLGAGRDERYRYVLVVIDVFSRYCWLYPLASKTTIGVARHLYFQFMRTQVPAKLQTDNGLEFCGKEVKELCELFNVRHAKSMPGHPETNGCVERKNRELKNKIRALLMACPLFDWAFHVLTVMQMVNNSPTSALGGMAPTKALFGTLPSNMNLPLLDDIVRLLGFTSSAEANDADTPPAPATRKGSAAQPKRRRTLSELVLPSDSEDEASDDAALDEATLQIAATASPLGRRSTRTNAGGRLSQLVADELLDEAGEVPTRALPQRATAMRSPSGKRRAATSLLDQLAAIAAECDAADELDKVDDSSDGAGTSADAEAAAILTAHHGAHQEQVLALHVRNRQRIRSQGGKGGAEFDIGDAVLLKPASMGKVGTSTIQRKRLTCRVVGVAEQTGKYHLRCNTGLLKGTYGGGEVLRPAPAESAAELNFAADADSSEAPLVTLTAAPSSSLRQRRLHLLGIRHHSGAAFLQQERAPSRARPAGPGTMAGPGSGLQDIKEGKDYHFPVEEEAVLGFWNEIDVFREQLRRTEGKPEYSFYDGPPFATGLPHYGHLLAGTLKDIVTRYASGTGHHVTRRFGWDCHGLPVEYEIDKKLNIKTKQEVLDMGIGKYNEECRSIVMRYAKEWETIVHRLGRWIDFENDYKTLDPTFMESVWWVFKQLFDKNLVYRGFKVMPYSTGCSTALSNFEAGQNYKDVSDPAVIVSFPVDGDADGACLVAWTTTPWTLPSNLALCVHAEFDYVKARDPATGKVYIVLESRLAEIPGAVPKQKKGKKGGEDKDAPKGFEIVAKFKGEELKGKTYEPLFPYFADLKASGAFKVCTDNYVTADSGVGVVHQAPAFGEDDYRVCLANGVIQKGEGIPCPLDDDGRFVDPVTDFAGMYVKEADKEIIKHLKEAGRLVDQGAIVHSYPFCWRSDTPLIYKAVPSWFVRVEDIKPQLLANNEKTYWVPAYVKEKRFHNWLENARDWAISRSRFWGTPLPIWVSEDYEEVVVVGSITELEELTGEKVTDLHRHFIDHLTIPSRQGKGVLRRVEEVFDCWFESGSMPYAQQHYPFENKEKFEQGFPADFVAEGLDQTRGWFYTLMVLSTALFDKPAFKNLVCNGLVLASDGKKMSKRLKNYPDPMEVVNKYGADALRLYLINSPVVRAETLKFKEDGVFAVVKDVFLPWYNAYRFMVQNARRWELETGQRFKPLAVDVGAATNVLDRWICAASRSLTAFVREEMEAYRLYTVVPYLVRFIDSLTNVYVRYNRKRLKGRNGPADTALALAALFDVLLTVCKVMAPFTPFFTEGMYQNLRRALPEGSPESVHFCDIPEAEAAQAGDAQIQTSVERMQRVIDLARSIRERHNRSVKMPVREIVVVHPDQGFLDDLTGELHEYVADEVNVRALTPCADAQKYCSVRAEPEWGVLGKRLGKSMGAVAKAVKALPMEDILAYENGGSLTVEGFEMGPGDMKILRDFQPPAGSKPEDMDAAGDGEVLVVMDLRSDEGLVAAGLAREVVNRVQRLRKKAGLQATDAVHVWISVTAAPAGAPDVAAALASQDGYVQEALGFGIQPASQQPADEAVLGSEDHSLGGDGGKAEFTLVLTRPGSSGGVGTAAAALQAQAL</sequence>
<dbReference type="FunFam" id="1.10.730.10:FF:000004">
    <property type="entry name" value="Isoleucyl-tRNA synthetase, cytoplasmic"/>
    <property type="match status" value="1"/>
</dbReference>
<keyword evidence="15" id="KW-1185">Reference proteome</keyword>
<evidence type="ECO:0000256" key="7">
    <source>
        <dbReference type="ARBA" id="ARBA00022840"/>
    </source>
</evidence>
<reference evidence="14 15" key="1">
    <citation type="journal article" date="2018" name="Plant J.">
        <title>Genome sequences of Chlorella sorokiniana UTEX 1602 and Micractinium conductrix SAG 241.80: implications to maltose excretion by a green alga.</title>
        <authorList>
            <person name="Arriola M.B."/>
            <person name="Velmurugan N."/>
            <person name="Zhang Y."/>
            <person name="Plunkett M.H."/>
            <person name="Hondzo H."/>
            <person name="Barney B.M."/>
        </authorList>
    </citation>
    <scope>NUCLEOTIDE SEQUENCE [LARGE SCALE GENOMIC DNA]</scope>
    <source>
        <strain evidence="14 15">SAG 241.80</strain>
    </source>
</reference>
<comment type="similarity">
    <text evidence="2">Belongs to the class-I aminoacyl-tRNA synthetase family.</text>
</comment>
<dbReference type="GO" id="GO:0005524">
    <property type="term" value="F:ATP binding"/>
    <property type="evidence" value="ECO:0007669"/>
    <property type="project" value="UniProtKB-KW"/>
</dbReference>
<comment type="subcellular location">
    <subcellularLocation>
        <location evidence="1">Cytoplasm</location>
    </subcellularLocation>
</comment>
<dbReference type="GO" id="GO:0009791">
    <property type="term" value="P:post-embryonic development"/>
    <property type="evidence" value="ECO:0007669"/>
    <property type="project" value="UniProtKB-ARBA"/>
</dbReference>
<dbReference type="Gene3D" id="1.10.730.10">
    <property type="entry name" value="Isoleucyl-tRNA Synthetase, Domain 1"/>
    <property type="match status" value="1"/>
</dbReference>
<evidence type="ECO:0000256" key="12">
    <source>
        <dbReference type="SAM" id="MobiDB-lite"/>
    </source>
</evidence>
<evidence type="ECO:0000256" key="8">
    <source>
        <dbReference type="ARBA" id="ARBA00022917"/>
    </source>
</evidence>
<evidence type="ECO:0000256" key="9">
    <source>
        <dbReference type="ARBA" id="ARBA00023146"/>
    </source>
</evidence>
<dbReference type="InterPro" id="IPR014729">
    <property type="entry name" value="Rossmann-like_a/b/a_fold"/>
</dbReference>
<keyword evidence="8" id="KW-0648">Protein biosynthesis</keyword>
<dbReference type="GO" id="GO:0005737">
    <property type="term" value="C:cytoplasm"/>
    <property type="evidence" value="ECO:0007669"/>
    <property type="project" value="UniProtKB-SubCell"/>
</dbReference>
<keyword evidence="9" id="KW-0030">Aminoacyl-tRNA synthetase</keyword>
<dbReference type="EC" id="6.1.1.5" evidence="3"/>
<dbReference type="Pfam" id="PF19302">
    <property type="entry name" value="DUF5915"/>
    <property type="match status" value="1"/>
</dbReference>
<dbReference type="InterPro" id="IPR013155">
    <property type="entry name" value="M/V/L/I-tRNA-synth_anticd-bd"/>
</dbReference>
<keyword evidence="4" id="KW-0963">Cytoplasm</keyword>
<dbReference type="PROSITE" id="PS50994">
    <property type="entry name" value="INTEGRASE"/>
    <property type="match status" value="1"/>
</dbReference>